<dbReference type="Gene3D" id="3.40.50.1000">
    <property type="entry name" value="HAD superfamily/HAD-like"/>
    <property type="match status" value="1"/>
</dbReference>
<dbReference type="RefSeq" id="WP_173560405.1">
    <property type="nucleotide sequence ID" value="NZ_JAPIUZ010000014.1"/>
</dbReference>
<gene>
    <name evidence="1" type="ORF">OQ497_12670</name>
</gene>
<dbReference type="Gene3D" id="1.10.150.400">
    <property type="match status" value="1"/>
</dbReference>
<reference evidence="1 2" key="1">
    <citation type="submission" date="2022-11" db="EMBL/GenBank/DDBJ databases">
        <title>Genome sequencing of Acetobacter type strain.</title>
        <authorList>
            <person name="Heo J."/>
            <person name="Lee D."/>
            <person name="Han B.-H."/>
            <person name="Hong S.-B."/>
            <person name="Kwon S.-W."/>
        </authorList>
    </citation>
    <scope>NUCLEOTIDE SEQUENCE [LARGE SCALE GENOMIC DNA]</scope>
    <source>
        <strain evidence="1 2">KACC 21253</strain>
    </source>
</reference>
<dbReference type="InterPro" id="IPR023214">
    <property type="entry name" value="HAD_sf"/>
</dbReference>
<dbReference type="EMBL" id="JAPIUZ010000014">
    <property type="protein sequence ID" value="MCX2564784.1"/>
    <property type="molecule type" value="Genomic_DNA"/>
</dbReference>
<comment type="caution">
    <text evidence="1">The sequence shown here is derived from an EMBL/GenBank/DDBJ whole genome shotgun (WGS) entry which is preliminary data.</text>
</comment>
<proteinExistence type="predicted"/>
<evidence type="ECO:0000313" key="1">
    <source>
        <dbReference type="EMBL" id="MCX2564784.1"/>
    </source>
</evidence>
<dbReference type="InterPro" id="IPR036412">
    <property type="entry name" value="HAD-like_sf"/>
</dbReference>
<accession>A0ABT3QHN6</accession>
<evidence type="ECO:0000313" key="2">
    <source>
        <dbReference type="Proteomes" id="UP001301152"/>
    </source>
</evidence>
<evidence type="ECO:0008006" key="3">
    <source>
        <dbReference type="Google" id="ProtNLM"/>
    </source>
</evidence>
<keyword evidence="2" id="KW-1185">Reference proteome</keyword>
<dbReference type="Proteomes" id="UP001301152">
    <property type="component" value="Unassembled WGS sequence"/>
</dbReference>
<dbReference type="SUPFAM" id="SSF56784">
    <property type="entry name" value="HAD-like"/>
    <property type="match status" value="1"/>
</dbReference>
<organism evidence="1 2">
    <name type="scientific">Acetobacter thailandicus</name>
    <dbReference type="NCBI Taxonomy" id="1502842"/>
    <lineage>
        <taxon>Bacteria</taxon>
        <taxon>Pseudomonadati</taxon>
        <taxon>Pseudomonadota</taxon>
        <taxon>Alphaproteobacteria</taxon>
        <taxon>Acetobacterales</taxon>
        <taxon>Acetobacteraceae</taxon>
        <taxon>Acetobacter</taxon>
    </lineage>
</organism>
<name>A0ABT3QHN6_9PROT</name>
<sequence>MRFDNFNVISFDIFDTLVSRRLFRPKDLFSLMQSKISVMDCFLQLTEIIDNFSEIRIRAESDARERRVKLLGKESEILISDIYHEIFIRFPKLSPLMIDLLIELEIECEKEVLYKCPKGEDIFNKARQTKSKIILISDMYLPSNNLRNLLCHCGYNVNGIDIFSSGEEGVSKHSGYLYSKIKNKLNINEKFWLHIGDNNYADINNAKKHGISTLLADWSEYNIERSYHWKSKDVIGESLYKSLNLKQAYYHFDNNPLSEIGFKVFGPLLLGYISWLTSQLKNHKIDKALFLARDSHLIHKIYNQYFSKNSVESEYIYLSRASTYMLGITDWPMHRIWHLFGGKNKKNLTKILSIVGLDAKNFLGDIHNVGFPDENYIPSKHDGHKVHWLINKIFQQILLKNTSNRNIFSDYFKKSCDGKKNIALIDVGWMGNIQSVFSRSLGNEWSKKKISGFYLATFDGAKDNKSLYNNMYGWLTNYGEPQDKQEMFLAGGVELMEFAMADNTGSTLGYEKTVDGIVPIRDKTSDSEIDYLQKAKLLQKGILSFFEYISPLLSDGNYDSFNSLVLSDPFFELVSNPSYKQVQALASLTHADSAGSNSERLVLASKISIKNRLFPGPIYQEGLSNSYWKEGFRKLNRKKIWSRQ</sequence>
<protein>
    <recommendedName>
        <fullName evidence="3">Glycosyl transferase</fullName>
    </recommendedName>
</protein>